<dbReference type="EMBL" id="CP007128">
    <property type="protein sequence ID" value="AHG90136.1"/>
    <property type="molecule type" value="Genomic_DNA"/>
</dbReference>
<protein>
    <submittedName>
        <fullName evidence="3">Uncharacterized protein</fullName>
    </submittedName>
</protein>
<accession>W0RH70</accession>
<organism evidence="3 4">
    <name type="scientific">Gemmatirosa kalamazoonensis</name>
    <dbReference type="NCBI Taxonomy" id="861299"/>
    <lineage>
        <taxon>Bacteria</taxon>
        <taxon>Pseudomonadati</taxon>
        <taxon>Gemmatimonadota</taxon>
        <taxon>Gemmatimonadia</taxon>
        <taxon>Gemmatimonadales</taxon>
        <taxon>Gemmatimonadaceae</taxon>
        <taxon>Gemmatirosa</taxon>
    </lineage>
</organism>
<dbReference type="eggNOG" id="ENOG502ZG3Q">
    <property type="taxonomic scope" value="Bacteria"/>
</dbReference>
<gene>
    <name evidence="3" type="ORF">J421_2599</name>
</gene>
<feature type="compositionally biased region" description="Polar residues" evidence="1">
    <location>
        <begin position="62"/>
        <end position="92"/>
    </location>
</feature>
<feature type="compositionally biased region" description="Basic and acidic residues" evidence="1">
    <location>
        <begin position="26"/>
        <end position="39"/>
    </location>
</feature>
<keyword evidence="2" id="KW-1133">Transmembrane helix</keyword>
<sequence length="235" mass="24857">MSVLHVQPQTPAPPPVPDARVASELARARDAARDAERAAGRAGHASVDVRPVLAAQAPTGGVVTSSDQEGTQQTTIQHDGKTTTISTDPSGVTTIRENGKVTTVIDPQAIGRDAARAASRAIAAQPPMGPFGPPRGDLPDGVIQLIGMVLSILAIVIIGFPLSRAFARRMDRRGAPPAPSDPELSRRLDRIEQAIETMAVEVERVSEAQRYSVRLLTERLPEAPARSIAAAEQVR</sequence>
<keyword evidence="2" id="KW-0472">Membrane</keyword>
<feature type="transmembrane region" description="Helical" evidence="2">
    <location>
        <begin position="142"/>
        <end position="163"/>
    </location>
</feature>
<dbReference type="InParanoid" id="W0RH70"/>
<keyword evidence="2" id="KW-0812">Transmembrane</keyword>
<evidence type="ECO:0000256" key="1">
    <source>
        <dbReference type="SAM" id="MobiDB-lite"/>
    </source>
</evidence>
<reference evidence="3 4" key="1">
    <citation type="journal article" date="2014" name="Genome Announc.">
        <title>Genome Sequence and Methylome of Soil Bacterium Gemmatirosa kalamazoonensis KBS708T, a Member of the Rarely Cultivated Gemmatimonadetes Phylum.</title>
        <authorList>
            <person name="Debruyn J.M."/>
            <person name="Radosevich M."/>
            <person name="Wommack K.E."/>
            <person name="Polson S.W."/>
            <person name="Hauser L.J."/>
            <person name="Fawaz M.N."/>
            <person name="Korlach J."/>
            <person name="Tsai Y.C."/>
        </authorList>
    </citation>
    <scope>NUCLEOTIDE SEQUENCE [LARGE SCALE GENOMIC DNA]</scope>
    <source>
        <strain evidence="3 4">KBS708</strain>
    </source>
</reference>
<dbReference type="STRING" id="861299.J421_2599"/>
<evidence type="ECO:0000313" key="4">
    <source>
        <dbReference type="Proteomes" id="UP000019151"/>
    </source>
</evidence>
<feature type="region of interest" description="Disordered" evidence="1">
    <location>
        <begin position="23"/>
        <end position="92"/>
    </location>
</feature>
<proteinExistence type="predicted"/>
<dbReference type="RefSeq" id="WP_025411609.1">
    <property type="nucleotide sequence ID" value="NZ_CP007128.1"/>
</dbReference>
<evidence type="ECO:0000256" key="2">
    <source>
        <dbReference type="SAM" id="Phobius"/>
    </source>
</evidence>
<keyword evidence="4" id="KW-1185">Reference proteome</keyword>
<dbReference type="AlphaFoldDB" id="W0RH70"/>
<dbReference type="KEGG" id="gba:J421_2599"/>
<dbReference type="HOGENOM" id="CLU_1178854_0_0_0"/>
<name>W0RH70_9BACT</name>
<dbReference type="Proteomes" id="UP000019151">
    <property type="component" value="Chromosome"/>
</dbReference>
<evidence type="ECO:0000313" key="3">
    <source>
        <dbReference type="EMBL" id="AHG90136.1"/>
    </source>
</evidence>